<feature type="chain" id="PRO_5046806701" evidence="1">
    <location>
        <begin position="35"/>
        <end position="192"/>
    </location>
</feature>
<dbReference type="EMBL" id="BAAAZW010000001">
    <property type="protein sequence ID" value="GAA3949397.1"/>
    <property type="molecule type" value="Genomic_DNA"/>
</dbReference>
<organism evidence="2 3">
    <name type="scientific">Gordonia caeni</name>
    <dbReference type="NCBI Taxonomy" id="1007097"/>
    <lineage>
        <taxon>Bacteria</taxon>
        <taxon>Bacillati</taxon>
        <taxon>Actinomycetota</taxon>
        <taxon>Actinomycetes</taxon>
        <taxon>Mycobacteriales</taxon>
        <taxon>Gordoniaceae</taxon>
        <taxon>Gordonia</taxon>
    </lineage>
</organism>
<name>A0ABP7NKU2_9ACTN</name>
<protein>
    <submittedName>
        <fullName evidence="2">Uncharacterized protein</fullName>
    </submittedName>
</protein>
<proteinExistence type="predicted"/>
<sequence>MPDLAAPSRRRPLLIALVLALGVALIATAAPATAAPVPSELQFGNYASVNAKKYQSLRFADNGRTFFTAGQWRCQIGPQPGSVACKGRPATAPPRTKGVAITNDLQGPWWVPPGTTYRFGSQAGFRAPVLKVGQRITVANTVCAVPRANVVSCATPNRAFIVTRAWHKFYFPSGDRAHSANPAPKYLPARLR</sequence>
<gene>
    <name evidence="2" type="ORF">GCM10022231_03630</name>
</gene>
<keyword evidence="1" id="KW-0732">Signal</keyword>
<dbReference type="InterPro" id="IPR006311">
    <property type="entry name" value="TAT_signal"/>
</dbReference>
<evidence type="ECO:0000256" key="1">
    <source>
        <dbReference type="SAM" id="SignalP"/>
    </source>
</evidence>
<evidence type="ECO:0000313" key="3">
    <source>
        <dbReference type="Proteomes" id="UP001418444"/>
    </source>
</evidence>
<dbReference type="PROSITE" id="PS51318">
    <property type="entry name" value="TAT"/>
    <property type="match status" value="1"/>
</dbReference>
<comment type="caution">
    <text evidence="2">The sequence shown here is derived from an EMBL/GenBank/DDBJ whole genome shotgun (WGS) entry which is preliminary data.</text>
</comment>
<evidence type="ECO:0000313" key="2">
    <source>
        <dbReference type="EMBL" id="GAA3949397.1"/>
    </source>
</evidence>
<accession>A0ABP7NKU2</accession>
<keyword evidence="3" id="KW-1185">Reference proteome</keyword>
<reference evidence="3" key="1">
    <citation type="journal article" date="2019" name="Int. J. Syst. Evol. Microbiol.">
        <title>The Global Catalogue of Microorganisms (GCM) 10K type strain sequencing project: providing services to taxonomists for standard genome sequencing and annotation.</title>
        <authorList>
            <consortium name="The Broad Institute Genomics Platform"/>
            <consortium name="The Broad Institute Genome Sequencing Center for Infectious Disease"/>
            <person name="Wu L."/>
            <person name="Ma J."/>
        </authorList>
    </citation>
    <scope>NUCLEOTIDE SEQUENCE [LARGE SCALE GENOMIC DNA]</scope>
    <source>
        <strain evidence="3">JCM 16923</strain>
    </source>
</reference>
<dbReference type="RefSeq" id="WP_344779983.1">
    <property type="nucleotide sequence ID" value="NZ_BAAAZW010000001.1"/>
</dbReference>
<feature type="signal peptide" evidence="1">
    <location>
        <begin position="1"/>
        <end position="34"/>
    </location>
</feature>
<dbReference type="Proteomes" id="UP001418444">
    <property type="component" value="Unassembled WGS sequence"/>
</dbReference>